<dbReference type="Pfam" id="PF02701">
    <property type="entry name" value="Zn_ribbon_Dof"/>
    <property type="match status" value="1"/>
</dbReference>
<accession>A0AAV9AZT2</accession>
<evidence type="ECO:0000256" key="5">
    <source>
        <dbReference type="ARBA" id="ARBA00023125"/>
    </source>
</evidence>
<evidence type="ECO:0000256" key="3">
    <source>
        <dbReference type="ARBA" id="ARBA00022833"/>
    </source>
</evidence>
<keyword evidence="3 9" id="KW-0862">Zinc</keyword>
<evidence type="ECO:0000256" key="6">
    <source>
        <dbReference type="ARBA" id="ARBA00023163"/>
    </source>
</evidence>
<keyword evidence="7 8" id="KW-0539">Nucleus</keyword>
<protein>
    <recommendedName>
        <fullName evidence="9">Dof zinc finger protein</fullName>
    </recommendedName>
</protein>
<evidence type="ECO:0000256" key="4">
    <source>
        <dbReference type="ARBA" id="ARBA00023015"/>
    </source>
</evidence>
<feature type="compositionally biased region" description="Low complexity" evidence="10">
    <location>
        <begin position="90"/>
        <end position="102"/>
    </location>
</feature>
<dbReference type="EMBL" id="JAUJYN010000006">
    <property type="protein sequence ID" value="KAK1269726.1"/>
    <property type="molecule type" value="Genomic_DNA"/>
</dbReference>
<dbReference type="InterPro" id="IPR003851">
    <property type="entry name" value="Znf_Dof"/>
</dbReference>
<evidence type="ECO:0000256" key="8">
    <source>
        <dbReference type="PROSITE-ProRule" id="PRU00071"/>
    </source>
</evidence>
<evidence type="ECO:0000256" key="10">
    <source>
        <dbReference type="SAM" id="MobiDB-lite"/>
    </source>
</evidence>
<keyword evidence="1 9" id="KW-0479">Metal-binding</keyword>
<comment type="subcellular location">
    <subcellularLocation>
        <location evidence="8 9">Nucleus</location>
    </subcellularLocation>
</comment>
<evidence type="ECO:0000313" key="12">
    <source>
        <dbReference type="EMBL" id="KAK1269726.1"/>
    </source>
</evidence>
<comment type="function">
    <text evidence="9">Transcription factor that binds specifically to a 5'-AA[AG]G-3' consensus core sequence.</text>
</comment>
<dbReference type="PANTHER" id="PTHR31992">
    <property type="entry name" value="DOF ZINC FINGER PROTEIN DOF1.4-RELATED"/>
    <property type="match status" value="1"/>
</dbReference>
<comment type="caution">
    <text evidence="12">The sequence shown here is derived from an EMBL/GenBank/DDBJ whole genome shotgun (WGS) entry which is preliminary data.</text>
</comment>
<feature type="region of interest" description="Disordered" evidence="10">
    <location>
        <begin position="74"/>
        <end position="155"/>
    </location>
</feature>
<dbReference type="Proteomes" id="UP001179952">
    <property type="component" value="Unassembled WGS sequence"/>
</dbReference>
<proteinExistence type="predicted"/>
<keyword evidence="13" id="KW-1185">Reference proteome</keyword>
<evidence type="ECO:0000313" key="13">
    <source>
        <dbReference type="Proteomes" id="UP001179952"/>
    </source>
</evidence>
<feature type="domain" description="Dof-type" evidence="11">
    <location>
        <begin position="35"/>
        <end position="89"/>
    </location>
</feature>
<name>A0AAV9AZT2_ACOGR</name>
<dbReference type="InterPro" id="IPR045174">
    <property type="entry name" value="Dof"/>
</dbReference>
<dbReference type="GO" id="GO:0003700">
    <property type="term" value="F:DNA-binding transcription factor activity"/>
    <property type="evidence" value="ECO:0007669"/>
    <property type="project" value="UniProtKB-UniRule"/>
</dbReference>
<dbReference type="PANTHER" id="PTHR31992:SF141">
    <property type="entry name" value="DOF ZINC FINGER PROTEIN DOF1.4"/>
    <property type="match status" value="1"/>
</dbReference>
<evidence type="ECO:0000256" key="1">
    <source>
        <dbReference type="ARBA" id="ARBA00022723"/>
    </source>
</evidence>
<evidence type="ECO:0000256" key="7">
    <source>
        <dbReference type="ARBA" id="ARBA00023242"/>
    </source>
</evidence>
<gene>
    <name evidence="12" type="ORF">QJS04_geneDACA006697</name>
</gene>
<keyword evidence="5 8" id="KW-0238">DNA-binding</keyword>
<keyword evidence="2 8" id="KW-0863">Zinc-finger</keyword>
<reference evidence="12" key="2">
    <citation type="submission" date="2023-06" db="EMBL/GenBank/DDBJ databases">
        <authorList>
            <person name="Ma L."/>
            <person name="Liu K.-W."/>
            <person name="Li Z."/>
            <person name="Hsiao Y.-Y."/>
            <person name="Qi Y."/>
            <person name="Fu T."/>
            <person name="Tang G."/>
            <person name="Zhang D."/>
            <person name="Sun W.-H."/>
            <person name="Liu D.-K."/>
            <person name="Li Y."/>
            <person name="Chen G.-Z."/>
            <person name="Liu X.-D."/>
            <person name="Liao X.-Y."/>
            <person name="Jiang Y.-T."/>
            <person name="Yu X."/>
            <person name="Hao Y."/>
            <person name="Huang J."/>
            <person name="Zhao X.-W."/>
            <person name="Ke S."/>
            <person name="Chen Y.-Y."/>
            <person name="Wu W.-L."/>
            <person name="Hsu J.-L."/>
            <person name="Lin Y.-F."/>
            <person name="Huang M.-D."/>
            <person name="Li C.-Y."/>
            <person name="Huang L."/>
            <person name="Wang Z.-W."/>
            <person name="Zhao X."/>
            <person name="Zhong W.-Y."/>
            <person name="Peng D.-H."/>
            <person name="Ahmad S."/>
            <person name="Lan S."/>
            <person name="Zhang J.-S."/>
            <person name="Tsai W.-C."/>
            <person name="Van De Peer Y."/>
            <person name="Liu Z.-J."/>
        </authorList>
    </citation>
    <scope>NUCLEOTIDE SEQUENCE</scope>
    <source>
        <strain evidence="12">SCP</strain>
        <tissue evidence="12">Leaves</tissue>
    </source>
</reference>
<reference evidence="12" key="1">
    <citation type="journal article" date="2023" name="Nat. Commun.">
        <title>Diploid and tetraploid genomes of Acorus and the evolution of monocots.</title>
        <authorList>
            <person name="Ma L."/>
            <person name="Liu K.W."/>
            <person name="Li Z."/>
            <person name="Hsiao Y.Y."/>
            <person name="Qi Y."/>
            <person name="Fu T."/>
            <person name="Tang G.D."/>
            <person name="Zhang D."/>
            <person name="Sun W.H."/>
            <person name="Liu D.K."/>
            <person name="Li Y."/>
            <person name="Chen G.Z."/>
            <person name="Liu X.D."/>
            <person name="Liao X.Y."/>
            <person name="Jiang Y.T."/>
            <person name="Yu X."/>
            <person name="Hao Y."/>
            <person name="Huang J."/>
            <person name="Zhao X.W."/>
            <person name="Ke S."/>
            <person name="Chen Y.Y."/>
            <person name="Wu W.L."/>
            <person name="Hsu J.L."/>
            <person name="Lin Y.F."/>
            <person name="Huang M.D."/>
            <person name="Li C.Y."/>
            <person name="Huang L."/>
            <person name="Wang Z.W."/>
            <person name="Zhao X."/>
            <person name="Zhong W.Y."/>
            <person name="Peng D.H."/>
            <person name="Ahmad S."/>
            <person name="Lan S."/>
            <person name="Zhang J.S."/>
            <person name="Tsai W.C."/>
            <person name="Van de Peer Y."/>
            <person name="Liu Z.J."/>
        </authorList>
    </citation>
    <scope>NUCLEOTIDE SEQUENCE</scope>
    <source>
        <strain evidence="12">SCP</strain>
    </source>
</reference>
<evidence type="ECO:0000259" key="11">
    <source>
        <dbReference type="PROSITE" id="PS50884"/>
    </source>
</evidence>
<dbReference type="GO" id="GO:0003677">
    <property type="term" value="F:DNA binding"/>
    <property type="evidence" value="ECO:0007669"/>
    <property type="project" value="UniProtKB-UniRule"/>
</dbReference>
<evidence type="ECO:0000256" key="2">
    <source>
        <dbReference type="ARBA" id="ARBA00022771"/>
    </source>
</evidence>
<sequence>MQDLQSISSAATGRLRPVHHHHHHHPHLGHANQPLKCPRCDSPNTKFCYYNNYNLSQPRHFCKSCRRYWTKGGVLRNVPVGGGSRKSSSKRNPSPKSASSKQQPPPPPPPPMDDDDRHRRSSVSSSDSSTLTAADQSLPAAPPPPTALTILPDTTTGGGGFRGLMMSATSQGFGFSDVPPFRFQEEMKMSELLQGGYIDQTVQIDLPPPLGPEIAGLTVGMDWPSTVESGVYDLHGAVDQVYFDPSYLP</sequence>
<dbReference type="PROSITE" id="PS50884">
    <property type="entry name" value="ZF_DOF_2"/>
    <property type="match status" value="1"/>
</dbReference>
<dbReference type="AlphaFoldDB" id="A0AAV9AZT2"/>
<dbReference type="GO" id="GO:0005634">
    <property type="term" value="C:nucleus"/>
    <property type="evidence" value="ECO:0007669"/>
    <property type="project" value="UniProtKB-SubCell"/>
</dbReference>
<evidence type="ECO:0000256" key="9">
    <source>
        <dbReference type="RuleBase" id="RU369094"/>
    </source>
</evidence>
<dbReference type="PROSITE" id="PS01361">
    <property type="entry name" value="ZF_DOF_1"/>
    <property type="match status" value="1"/>
</dbReference>
<keyword evidence="4 9" id="KW-0805">Transcription regulation</keyword>
<dbReference type="GO" id="GO:0008270">
    <property type="term" value="F:zinc ion binding"/>
    <property type="evidence" value="ECO:0007669"/>
    <property type="project" value="UniProtKB-KW"/>
</dbReference>
<organism evidence="12 13">
    <name type="scientific">Acorus gramineus</name>
    <name type="common">Dwarf sweet flag</name>
    <dbReference type="NCBI Taxonomy" id="55184"/>
    <lineage>
        <taxon>Eukaryota</taxon>
        <taxon>Viridiplantae</taxon>
        <taxon>Streptophyta</taxon>
        <taxon>Embryophyta</taxon>
        <taxon>Tracheophyta</taxon>
        <taxon>Spermatophyta</taxon>
        <taxon>Magnoliopsida</taxon>
        <taxon>Liliopsida</taxon>
        <taxon>Acoraceae</taxon>
        <taxon>Acorus</taxon>
    </lineage>
</organism>
<keyword evidence="6 9" id="KW-0804">Transcription</keyword>